<sequence>MLRASLALLLLVASAAVFAQNGRGIANGTTGTCQDVADRAVAERPADAVPNASDARRARATAVRSKYGAPASLTSPATTRGGGDDDDTPLPRSRGSKWHSFLPGMFR</sequence>
<evidence type="ECO:0008006" key="5">
    <source>
        <dbReference type="Google" id="ProtNLM"/>
    </source>
</evidence>
<evidence type="ECO:0000313" key="3">
    <source>
        <dbReference type="EMBL" id="KAF1726273.1"/>
    </source>
</evidence>
<keyword evidence="4" id="KW-1185">Reference proteome</keyword>
<evidence type="ECO:0000256" key="1">
    <source>
        <dbReference type="SAM" id="MobiDB-lite"/>
    </source>
</evidence>
<accession>A0ABQ6ZJJ5</accession>
<gene>
    <name evidence="3" type="ORF">CSC78_06375</name>
</gene>
<keyword evidence="2" id="KW-0732">Signal</keyword>
<name>A0ABQ6ZJJ5_9GAMM</name>
<dbReference type="EMBL" id="PDWW01000005">
    <property type="protein sequence ID" value="KAF1726273.1"/>
    <property type="molecule type" value="Genomic_DNA"/>
</dbReference>
<protein>
    <recommendedName>
        <fullName evidence="5">Secreted protein</fullName>
    </recommendedName>
</protein>
<comment type="caution">
    <text evidence="3">The sequence shown here is derived from an EMBL/GenBank/DDBJ whole genome shotgun (WGS) entry which is preliminary data.</text>
</comment>
<dbReference type="RefSeq" id="WP_162336896.1">
    <property type="nucleotide sequence ID" value="NZ_BOUK01000014.1"/>
</dbReference>
<feature type="chain" id="PRO_5046537761" description="Secreted protein" evidence="2">
    <location>
        <begin position="20"/>
        <end position="107"/>
    </location>
</feature>
<feature type="region of interest" description="Disordered" evidence="1">
    <location>
        <begin position="43"/>
        <end position="107"/>
    </location>
</feature>
<proteinExistence type="predicted"/>
<evidence type="ECO:0000256" key="2">
    <source>
        <dbReference type="SAM" id="SignalP"/>
    </source>
</evidence>
<feature type="signal peptide" evidence="2">
    <location>
        <begin position="1"/>
        <end position="19"/>
    </location>
</feature>
<organism evidence="3 4">
    <name type="scientific">Pseudoxanthomonas japonensis</name>
    <dbReference type="NCBI Taxonomy" id="69284"/>
    <lineage>
        <taxon>Bacteria</taxon>
        <taxon>Pseudomonadati</taxon>
        <taxon>Pseudomonadota</taxon>
        <taxon>Gammaproteobacteria</taxon>
        <taxon>Lysobacterales</taxon>
        <taxon>Lysobacteraceae</taxon>
        <taxon>Pseudoxanthomonas</taxon>
    </lineage>
</organism>
<dbReference type="Proteomes" id="UP000781710">
    <property type="component" value="Unassembled WGS sequence"/>
</dbReference>
<evidence type="ECO:0000313" key="4">
    <source>
        <dbReference type="Proteomes" id="UP000781710"/>
    </source>
</evidence>
<reference evidence="3 4" key="1">
    <citation type="submission" date="2017-10" db="EMBL/GenBank/DDBJ databases">
        <title>Whole genome sequencing of members of genus Pseudoxanthomonas.</title>
        <authorList>
            <person name="Kumar S."/>
            <person name="Bansal K."/>
            <person name="Kaur A."/>
            <person name="Patil P."/>
            <person name="Sharma S."/>
            <person name="Patil P.B."/>
        </authorList>
    </citation>
    <scope>NUCLEOTIDE SEQUENCE [LARGE SCALE GENOMIC DNA]</scope>
    <source>
        <strain evidence="3 4">DSM 17109</strain>
    </source>
</reference>